<gene>
    <name evidence="2" type="ORF">AB8998_00185</name>
</gene>
<proteinExistence type="predicted"/>
<reference evidence="2 3" key="1">
    <citation type="submission" date="2024-08" db="EMBL/GenBank/DDBJ databases">
        <title>Mycobacterium servetensis sp. nov., a novel rapid-growing mycobacterial species recovered from a human patient in Zaragoza, Spain.</title>
        <authorList>
            <person name="Tristancho-Baro A.I."/>
            <person name="Buenestado-Serrano S."/>
            <person name="Garcia De Viedma D."/>
            <person name="Milagro-Beamonte A."/>
            <person name="Burillo N."/>
            <person name="Sanz S."/>
            <person name="Lopez-Calleja A.I."/>
            <person name="Penas-Utrilla D."/>
            <person name="Guardingo M."/>
            <person name="Garcia M.J."/>
            <person name="Vinuelas-Bayon J."/>
        </authorList>
    </citation>
    <scope>NUCLEOTIDE SEQUENCE [LARGE SCALE GENOMIC DNA]</scope>
    <source>
        <strain evidence="3">HUMS_12744610</strain>
    </source>
</reference>
<dbReference type="InterPro" id="IPR022536">
    <property type="entry name" value="EspC"/>
</dbReference>
<evidence type="ECO:0000256" key="1">
    <source>
        <dbReference type="SAM" id="MobiDB-lite"/>
    </source>
</evidence>
<feature type="region of interest" description="Disordered" evidence="1">
    <location>
        <begin position="84"/>
        <end position="105"/>
    </location>
</feature>
<dbReference type="Pfam" id="PF10824">
    <property type="entry name" value="T7SS_ESX_EspC"/>
    <property type="match status" value="1"/>
</dbReference>
<protein>
    <submittedName>
        <fullName evidence="2">ESX-1 secretion-associated protein</fullName>
    </submittedName>
</protein>
<organism evidence="2 3">
    <name type="scientific">Mycobacterium servetii</name>
    <dbReference type="NCBI Taxonomy" id="3237418"/>
    <lineage>
        <taxon>Bacteria</taxon>
        <taxon>Bacillati</taxon>
        <taxon>Actinomycetota</taxon>
        <taxon>Actinomycetes</taxon>
        <taxon>Mycobacteriales</taxon>
        <taxon>Mycobacteriaceae</taxon>
        <taxon>Mycobacterium</taxon>
    </lineage>
</organism>
<sequence length="105" mass="11550">MADSIHVEPAQLRHAAAQHLDASDYLRTVPSTHAAIQESLDSLGPIFGDLRDAGRELLELRRQCYEQQADDHAAMADKLRVSASRWEQHEQDAANDFGGIGDGGR</sequence>
<dbReference type="Proteomes" id="UP001564760">
    <property type="component" value="Unassembled WGS sequence"/>
</dbReference>
<dbReference type="RefSeq" id="WP_369736262.1">
    <property type="nucleotide sequence ID" value="NZ_JBGEDP010000001.1"/>
</dbReference>
<name>A0ABV4BTG2_9MYCO</name>
<evidence type="ECO:0000313" key="2">
    <source>
        <dbReference type="EMBL" id="MEY8013592.1"/>
    </source>
</evidence>
<keyword evidence="3" id="KW-1185">Reference proteome</keyword>
<comment type="caution">
    <text evidence="2">The sequence shown here is derived from an EMBL/GenBank/DDBJ whole genome shotgun (WGS) entry which is preliminary data.</text>
</comment>
<accession>A0ABV4BTG2</accession>
<dbReference type="EMBL" id="JBGEDP010000001">
    <property type="protein sequence ID" value="MEY8013592.1"/>
    <property type="molecule type" value="Genomic_DNA"/>
</dbReference>
<evidence type="ECO:0000313" key="3">
    <source>
        <dbReference type="Proteomes" id="UP001564760"/>
    </source>
</evidence>